<protein>
    <submittedName>
        <fullName evidence="2">Uncharacterized protein</fullName>
    </submittedName>
</protein>
<feature type="compositionally biased region" description="Polar residues" evidence="1">
    <location>
        <begin position="1"/>
        <end position="15"/>
    </location>
</feature>
<sequence length="117" mass="13089">MTTLSRNPTTATILSGGQRPEDIPYFPREARSSKYVLFQLDHTTVEVPCTSKGATELMEMLRARFQSCRSEHQAAQLDVLDHRLAVTEGDIRRAQETLNLVGLPQQLEATTGDEKES</sequence>
<keyword evidence="3" id="KW-1185">Reference proteome</keyword>
<proteinExistence type="predicted"/>
<accession>A0ABQ0L3T4</accession>
<gene>
    <name evidence="2" type="ORF">MCHLO_02692</name>
</gene>
<evidence type="ECO:0000313" key="3">
    <source>
        <dbReference type="Proteomes" id="UP000815677"/>
    </source>
</evidence>
<evidence type="ECO:0000256" key="1">
    <source>
        <dbReference type="SAM" id="MobiDB-lite"/>
    </source>
</evidence>
<evidence type="ECO:0000313" key="2">
    <source>
        <dbReference type="EMBL" id="GAT45099.1"/>
    </source>
</evidence>
<organism evidence="2 3">
    <name type="scientific">Mycena chlorophos</name>
    <name type="common">Agaric fungus</name>
    <name type="synonym">Agaricus chlorophos</name>
    <dbReference type="NCBI Taxonomy" id="658473"/>
    <lineage>
        <taxon>Eukaryota</taxon>
        <taxon>Fungi</taxon>
        <taxon>Dikarya</taxon>
        <taxon>Basidiomycota</taxon>
        <taxon>Agaricomycotina</taxon>
        <taxon>Agaricomycetes</taxon>
        <taxon>Agaricomycetidae</taxon>
        <taxon>Agaricales</taxon>
        <taxon>Marasmiineae</taxon>
        <taxon>Mycenaceae</taxon>
        <taxon>Mycena</taxon>
    </lineage>
</organism>
<dbReference type="Proteomes" id="UP000815677">
    <property type="component" value="Unassembled WGS sequence"/>
</dbReference>
<feature type="region of interest" description="Disordered" evidence="1">
    <location>
        <begin position="1"/>
        <end position="22"/>
    </location>
</feature>
<dbReference type="EMBL" id="DF840783">
    <property type="protein sequence ID" value="GAT45099.1"/>
    <property type="molecule type" value="Genomic_DNA"/>
</dbReference>
<name>A0ABQ0L3T4_MYCCL</name>
<reference evidence="2" key="1">
    <citation type="submission" date="2014-09" db="EMBL/GenBank/DDBJ databases">
        <title>Genome sequence of the luminous mushroom Mycena chlorophos for searching fungal bioluminescence genes.</title>
        <authorList>
            <person name="Tanaka Y."/>
            <person name="Kasuga D."/>
            <person name="Oba Y."/>
            <person name="Hase S."/>
            <person name="Sato K."/>
            <person name="Oba Y."/>
            <person name="Sakakibara Y."/>
        </authorList>
    </citation>
    <scope>NUCLEOTIDE SEQUENCE</scope>
</reference>